<dbReference type="AlphaFoldDB" id="A0AAV2I523"/>
<protein>
    <recommendedName>
        <fullName evidence="6">RRM domain-containing protein</fullName>
    </recommendedName>
</protein>
<dbReference type="SUPFAM" id="SSF54928">
    <property type="entry name" value="RNA-binding domain, RBD"/>
    <property type="match status" value="3"/>
</dbReference>
<dbReference type="CDD" id="cd12689">
    <property type="entry name" value="RRM1_hnRNPL_like"/>
    <property type="match status" value="1"/>
</dbReference>
<evidence type="ECO:0000256" key="2">
    <source>
        <dbReference type="ARBA" id="ARBA00022884"/>
    </source>
</evidence>
<dbReference type="InterPro" id="IPR055204">
    <property type="entry name" value="HNRNPL_RRM"/>
</dbReference>
<keyword evidence="5" id="KW-0812">Transmembrane</keyword>
<dbReference type="GO" id="GO:0003723">
    <property type="term" value="F:RNA binding"/>
    <property type="evidence" value="ECO:0007669"/>
    <property type="project" value="UniProtKB-UniRule"/>
</dbReference>
<keyword evidence="8" id="KW-1185">Reference proteome</keyword>
<dbReference type="Pfam" id="PF13893">
    <property type="entry name" value="RRM_5"/>
    <property type="match status" value="1"/>
</dbReference>
<dbReference type="Pfam" id="PF00076">
    <property type="entry name" value="RRM_1"/>
    <property type="match status" value="1"/>
</dbReference>
<feature type="domain" description="RRM" evidence="6">
    <location>
        <begin position="349"/>
        <end position="423"/>
    </location>
</feature>
<dbReference type="PROSITE" id="PS50102">
    <property type="entry name" value="RRM"/>
    <property type="match status" value="3"/>
</dbReference>
<sequence length="557" mass="61288">MANNYEHSNKRQRTDDGSRDPEDRFKPAPSPCVHVRGLSEHAIEGDLVEAVQHFGTVRDVMMMPRKRQALIEFEDINGAKNCVEYCQQGNSIYVAGQPAFFNFSLSQKIQRPGEGEDARPANHILLFTVLNPQYPITVDVMHTINSPYGQVQRIVIFKKNGVQAMVEFDNVDSAKRAKQSLSGADIYSGCCTLKIEYAKPTRLNVVRNDSESWDYTNPALGGKEAPGGRGQPLLQEPRFGSAPAPYSILKNFNYCIYLLDGPAGSGFGGGHGGGPPGFGGPGYYDDGFDGYGRPGPYGGGGPGDLLLFFQLFVVFIFIPILILIYLSSKPDRYGRGSNSYEGGAGAQGAVCMVYGLNMDKMNCDRLFNLFCLYGNVVRIKFLKSKEGSAMIQLGDPISVERAIANLNNGFFFGNKLQLSVSKQAFLQEVPNPHELPDGTSSYKDYMGNRNNRFTNPEAAQKNRIQSPSKVLHFFNAPPNITEEEVFELFDTAIGKRPLKMKQFPSKTERSCTGLVEFESKADGIEALVMVNHTPINSAGGKTPFIFKLCFSAMPLSN</sequence>
<evidence type="ECO:0000313" key="8">
    <source>
        <dbReference type="Proteomes" id="UP001497497"/>
    </source>
</evidence>
<feature type="domain" description="RRM" evidence="6">
    <location>
        <begin position="123"/>
        <end position="200"/>
    </location>
</feature>
<evidence type="ECO:0000259" key="6">
    <source>
        <dbReference type="PROSITE" id="PS50102"/>
    </source>
</evidence>
<dbReference type="InterPro" id="IPR035979">
    <property type="entry name" value="RBD_domain_sf"/>
</dbReference>
<keyword evidence="5" id="KW-0472">Membrane</keyword>
<comment type="caution">
    <text evidence="7">The sequence shown here is derived from an EMBL/GenBank/DDBJ whole genome shotgun (WGS) entry which is preliminary data.</text>
</comment>
<evidence type="ECO:0000256" key="5">
    <source>
        <dbReference type="SAM" id="Phobius"/>
    </source>
</evidence>
<evidence type="ECO:0000256" key="4">
    <source>
        <dbReference type="SAM" id="MobiDB-lite"/>
    </source>
</evidence>
<feature type="transmembrane region" description="Helical" evidence="5">
    <location>
        <begin position="305"/>
        <end position="326"/>
    </location>
</feature>
<name>A0AAV2I523_LYMST</name>
<dbReference type="CDD" id="cd12424">
    <property type="entry name" value="RRM3_hnRNPL_like"/>
    <property type="match status" value="1"/>
</dbReference>
<dbReference type="FunFam" id="3.30.70.330:FF:000072">
    <property type="entry name" value="heterogeneous nuclear ribonucleoprotein L isoform X1"/>
    <property type="match status" value="1"/>
</dbReference>
<organism evidence="7 8">
    <name type="scientific">Lymnaea stagnalis</name>
    <name type="common">Great pond snail</name>
    <name type="synonym">Helix stagnalis</name>
    <dbReference type="NCBI Taxonomy" id="6523"/>
    <lineage>
        <taxon>Eukaryota</taxon>
        <taxon>Metazoa</taxon>
        <taxon>Spiralia</taxon>
        <taxon>Lophotrochozoa</taxon>
        <taxon>Mollusca</taxon>
        <taxon>Gastropoda</taxon>
        <taxon>Heterobranchia</taxon>
        <taxon>Euthyneura</taxon>
        <taxon>Panpulmonata</taxon>
        <taxon>Hygrophila</taxon>
        <taxon>Lymnaeoidea</taxon>
        <taxon>Lymnaeidae</taxon>
        <taxon>Lymnaea</taxon>
    </lineage>
</organism>
<dbReference type="CDD" id="cd12694">
    <property type="entry name" value="RRM2_hnRNPL_like"/>
    <property type="match status" value="1"/>
</dbReference>
<feature type="compositionally biased region" description="Basic and acidic residues" evidence="4">
    <location>
        <begin position="7"/>
        <end position="26"/>
    </location>
</feature>
<evidence type="ECO:0000313" key="7">
    <source>
        <dbReference type="EMBL" id="CAL1540964.1"/>
    </source>
</evidence>
<feature type="domain" description="RRM" evidence="6">
    <location>
        <begin position="31"/>
        <end position="106"/>
    </location>
</feature>
<dbReference type="SMART" id="SM00360">
    <property type="entry name" value="RRM"/>
    <property type="match status" value="4"/>
</dbReference>
<dbReference type="InterPro" id="IPR012677">
    <property type="entry name" value="Nucleotide-bd_a/b_plait_sf"/>
</dbReference>
<dbReference type="Proteomes" id="UP001497497">
    <property type="component" value="Unassembled WGS sequence"/>
</dbReference>
<proteinExistence type="predicted"/>
<dbReference type="InterPro" id="IPR021790">
    <property type="entry name" value="PTBP1-like_RRM2"/>
</dbReference>
<keyword evidence="5" id="KW-1133">Transmembrane helix</keyword>
<dbReference type="Gene3D" id="3.30.70.330">
    <property type="match status" value="4"/>
</dbReference>
<dbReference type="EMBL" id="CAXITT010000408">
    <property type="protein sequence ID" value="CAL1540964.1"/>
    <property type="molecule type" value="Genomic_DNA"/>
</dbReference>
<accession>A0AAV2I523</accession>
<evidence type="ECO:0000256" key="1">
    <source>
        <dbReference type="ARBA" id="ARBA00022737"/>
    </source>
</evidence>
<dbReference type="CDD" id="cd12427">
    <property type="entry name" value="RRM4_hnRNPL_like"/>
    <property type="match status" value="1"/>
</dbReference>
<dbReference type="InterPro" id="IPR000504">
    <property type="entry name" value="RRM_dom"/>
</dbReference>
<keyword evidence="1" id="KW-0677">Repeat</keyword>
<dbReference type="Pfam" id="PF22976">
    <property type="entry name" value="RRM_10"/>
    <property type="match status" value="1"/>
</dbReference>
<gene>
    <name evidence="7" type="ORF">GSLYS_00014613001</name>
</gene>
<feature type="region of interest" description="Disordered" evidence="4">
    <location>
        <begin position="1"/>
        <end position="31"/>
    </location>
</feature>
<reference evidence="7 8" key="1">
    <citation type="submission" date="2024-04" db="EMBL/GenBank/DDBJ databases">
        <authorList>
            <consortium name="Genoscope - CEA"/>
            <person name="William W."/>
        </authorList>
    </citation>
    <scope>NUCLEOTIDE SEQUENCE [LARGE SCALE GENOMIC DNA]</scope>
</reference>
<evidence type="ECO:0000256" key="3">
    <source>
        <dbReference type="PROSITE-ProRule" id="PRU00176"/>
    </source>
</evidence>
<dbReference type="Pfam" id="PF11835">
    <property type="entry name" value="RRM_8"/>
    <property type="match status" value="1"/>
</dbReference>
<keyword evidence="2 3" id="KW-0694">RNA-binding</keyword>
<dbReference type="PANTHER" id="PTHR15592">
    <property type="entry name" value="MATRIN 3/NUCLEAR PROTEIN 220-RELATED"/>
    <property type="match status" value="1"/>
</dbReference>